<keyword evidence="2" id="KW-1185">Reference proteome</keyword>
<organism evidence="1 2">
    <name type="scientific">Pisolithus tinctorius Marx 270</name>
    <dbReference type="NCBI Taxonomy" id="870435"/>
    <lineage>
        <taxon>Eukaryota</taxon>
        <taxon>Fungi</taxon>
        <taxon>Dikarya</taxon>
        <taxon>Basidiomycota</taxon>
        <taxon>Agaricomycotina</taxon>
        <taxon>Agaricomycetes</taxon>
        <taxon>Agaricomycetidae</taxon>
        <taxon>Boletales</taxon>
        <taxon>Sclerodermatineae</taxon>
        <taxon>Pisolithaceae</taxon>
        <taxon>Pisolithus</taxon>
    </lineage>
</organism>
<accession>A0A0C3KBJ8</accession>
<reference evidence="1 2" key="1">
    <citation type="submission" date="2014-04" db="EMBL/GenBank/DDBJ databases">
        <authorList>
            <consortium name="DOE Joint Genome Institute"/>
            <person name="Kuo A."/>
            <person name="Kohler A."/>
            <person name="Costa M.D."/>
            <person name="Nagy L.G."/>
            <person name="Floudas D."/>
            <person name="Copeland A."/>
            <person name="Barry K.W."/>
            <person name="Cichocki N."/>
            <person name="Veneault-Fourrey C."/>
            <person name="LaButti K."/>
            <person name="Lindquist E.A."/>
            <person name="Lipzen A."/>
            <person name="Lundell T."/>
            <person name="Morin E."/>
            <person name="Murat C."/>
            <person name="Sun H."/>
            <person name="Tunlid A."/>
            <person name="Henrissat B."/>
            <person name="Grigoriev I.V."/>
            <person name="Hibbett D.S."/>
            <person name="Martin F."/>
            <person name="Nordberg H.P."/>
            <person name="Cantor M.N."/>
            <person name="Hua S.X."/>
        </authorList>
    </citation>
    <scope>NUCLEOTIDE SEQUENCE [LARGE SCALE GENOMIC DNA]</scope>
    <source>
        <strain evidence="1 2">Marx 270</strain>
    </source>
</reference>
<sequence length="62" mass="6971">MHWNCGLDAGLRAHSQRTTSFVIRRSSSDWSSLILSEPRNGRGGAWPRILSLPSLLRNRKAP</sequence>
<reference evidence="2" key="2">
    <citation type="submission" date="2015-01" db="EMBL/GenBank/DDBJ databases">
        <title>Evolutionary Origins and Diversification of the Mycorrhizal Mutualists.</title>
        <authorList>
            <consortium name="DOE Joint Genome Institute"/>
            <consortium name="Mycorrhizal Genomics Consortium"/>
            <person name="Kohler A."/>
            <person name="Kuo A."/>
            <person name="Nagy L.G."/>
            <person name="Floudas D."/>
            <person name="Copeland A."/>
            <person name="Barry K.W."/>
            <person name="Cichocki N."/>
            <person name="Veneault-Fourrey C."/>
            <person name="LaButti K."/>
            <person name="Lindquist E.A."/>
            <person name="Lipzen A."/>
            <person name="Lundell T."/>
            <person name="Morin E."/>
            <person name="Murat C."/>
            <person name="Riley R."/>
            <person name="Ohm R."/>
            <person name="Sun H."/>
            <person name="Tunlid A."/>
            <person name="Henrissat B."/>
            <person name="Grigoriev I.V."/>
            <person name="Hibbett D.S."/>
            <person name="Martin F."/>
        </authorList>
    </citation>
    <scope>NUCLEOTIDE SEQUENCE [LARGE SCALE GENOMIC DNA]</scope>
    <source>
        <strain evidence="2">Marx 270</strain>
    </source>
</reference>
<dbReference type="Proteomes" id="UP000054217">
    <property type="component" value="Unassembled WGS sequence"/>
</dbReference>
<gene>
    <name evidence="1" type="ORF">M404DRAFT_998453</name>
</gene>
<proteinExistence type="predicted"/>
<evidence type="ECO:0000313" key="2">
    <source>
        <dbReference type="Proteomes" id="UP000054217"/>
    </source>
</evidence>
<name>A0A0C3KBJ8_PISTI</name>
<evidence type="ECO:0000313" key="1">
    <source>
        <dbReference type="EMBL" id="KIO07012.1"/>
    </source>
</evidence>
<dbReference type="EMBL" id="KN831961">
    <property type="protein sequence ID" value="KIO07012.1"/>
    <property type="molecule type" value="Genomic_DNA"/>
</dbReference>
<dbReference type="AlphaFoldDB" id="A0A0C3KBJ8"/>
<dbReference type="HOGENOM" id="CLU_2905092_0_0_1"/>
<protein>
    <submittedName>
        <fullName evidence="1">Uncharacterized protein</fullName>
    </submittedName>
</protein>
<dbReference type="InParanoid" id="A0A0C3KBJ8"/>